<sequence>MIIRTKPETDDVRNYESIHIGSAPEADGRGTEPSEILPGAINKLTLRDSLSLDSTQPNLTEPSTPTIQYSLRPPSAGWSLYTTLRRPQDLNYAPDGRR</sequence>
<evidence type="ECO:0000313" key="2">
    <source>
        <dbReference type="EMBL" id="RKK77592.1"/>
    </source>
</evidence>
<dbReference type="Proteomes" id="UP000285084">
    <property type="component" value="Unassembled WGS sequence"/>
</dbReference>
<evidence type="ECO:0000256" key="1">
    <source>
        <dbReference type="SAM" id="MobiDB-lite"/>
    </source>
</evidence>
<feature type="region of interest" description="Disordered" evidence="1">
    <location>
        <begin position="1"/>
        <end position="36"/>
    </location>
</feature>
<organism evidence="2 3">
    <name type="scientific">Fusarium oxysporum</name>
    <name type="common">Fusarium vascular wilt</name>
    <dbReference type="NCBI Taxonomy" id="5507"/>
    <lineage>
        <taxon>Eukaryota</taxon>
        <taxon>Fungi</taxon>
        <taxon>Dikarya</taxon>
        <taxon>Ascomycota</taxon>
        <taxon>Pezizomycotina</taxon>
        <taxon>Sordariomycetes</taxon>
        <taxon>Hypocreomycetidae</taxon>
        <taxon>Hypocreales</taxon>
        <taxon>Nectriaceae</taxon>
        <taxon>Fusarium</taxon>
        <taxon>Fusarium oxysporum species complex</taxon>
    </lineage>
</organism>
<reference evidence="2 3" key="1">
    <citation type="journal article" date="2018" name="Sci. Rep.">
        <title>Characterisation of pathogen-specific regions and novel effector candidates in Fusarium oxysporum f. sp. cepae.</title>
        <authorList>
            <person name="Armitage A.D."/>
            <person name="Taylor A."/>
            <person name="Sobczyk M.K."/>
            <person name="Baxter L."/>
            <person name="Greenfield B.P."/>
            <person name="Bates H.J."/>
            <person name="Wilson F."/>
            <person name="Jackson A.C."/>
            <person name="Ott S."/>
            <person name="Harrison R.J."/>
            <person name="Clarkson J.P."/>
        </authorList>
    </citation>
    <scope>NUCLEOTIDE SEQUENCE [LARGE SCALE GENOMIC DNA]</scope>
    <source>
        <strain evidence="2 3">Fo_A13</strain>
    </source>
</reference>
<comment type="caution">
    <text evidence="2">The sequence shown here is derived from an EMBL/GenBank/DDBJ whole genome shotgun (WGS) entry which is preliminary data.</text>
</comment>
<dbReference type="AlphaFoldDB" id="A0A420NBD7"/>
<gene>
    <name evidence="2" type="ORF">BFJ69_g6141</name>
</gene>
<dbReference type="EMBL" id="MRCX01000044">
    <property type="protein sequence ID" value="RKK77592.1"/>
    <property type="molecule type" value="Genomic_DNA"/>
</dbReference>
<accession>A0A420NBD7</accession>
<evidence type="ECO:0000313" key="3">
    <source>
        <dbReference type="Proteomes" id="UP000285084"/>
    </source>
</evidence>
<proteinExistence type="predicted"/>
<protein>
    <submittedName>
        <fullName evidence="2">Uncharacterized protein</fullName>
    </submittedName>
</protein>
<feature type="compositionally biased region" description="Basic and acidic residues" evidence="1">
    <location>
        <begin position="1"/>
        <end position="16"/>
    </location>
</feature>
<name>A0A420NBD7_FUSOX</name>